<dbReference type="GO" id="GO:0046872">
    <property type="term" value="F:metal ion binding"/>
    <property type="evidence" value="ECO:0007669"/>
    <property type="project" value="UniProtKB-KW"/>
</dbReference>
<dbReference type="GO" id="GO:0005743">
    <property type="term" value="C:mitochondrial inner membrane"/>
    <property type="evidence" value="ECO:0007669"/>
    <property type="project" value="UniProtKB-SubCell"/>
</dbReference>
<keyword evidence="6 10" id="KW-0408">Iron</keyword>
<evidence type="ECO:0000256" key="8">
    <source>
        <dbReference type="ARBA" id="ARBA00023136"/>
    </source>
</evidence>
<comment type="catalytic activity">
    <reaction evidence="10">
        <text>holo-[cytochrome c] = apo-[cytochrome c] + heme b</text>
        <dbReference type="Rhea" id="RHEA:22648"/>
        <dbReference type="Rhea" id="RHEA-COMP:10725"/>
        <dbReference type="Rhea" id="RHEA-COMP:10726"/>
        <dbReference type="ChEBI" id="CHEBI:29950"/>
        <dbReference type="ChEBI" id="CHEBI:60344"/>
        <dbReference type="ChEBI" id="CHEBI:83739"/>
        <dbReference type="EC" id="4.4.1.17"/>
    </reaction>
</comment>
<feature type="compositionally biased region" description="Basic and acidic residues" evidence="11">
    <location>
        <begin position="109"/>
        <end position="118"/>
    </location>
</feature>
<evidence type="ECO:0000256" key="6">
    <source>
        <dbReference type="ARBA" id="ARBA00023004"/>
    </source>
</evidence>
<evidence type="ECO:0000256" key="7">
    <source>
        <dbReference type="ARBA" id="ARBA00023128"/>
    </source>
</evidence>
<comment type="subcellular location">
    <subcellularLocation>
        <location evidence="1 10">Mitochondrion inner membrane</location>
    </subcellularLocation>
</comment>
<keyword evidence="7 10" id="KW-0496">Mitochondrion</keyword>
<evidence type="ECO:0000256" key="9">
    <source>
        <dbReference type="ARBA" id="ARBA00023239"/>
    </source>
</evidence>
<dbReference type="InterPro" id="IPR000511">
    <property type="entry name" value="Holocyt_c/c1_synthase"/>
</dbReference>
<evidence type="ECO:0000256" key="3">
    <source>
        <dbReference type="ARBA" id="ARBA00022617"/>
    </source>
</evidence>
<evidence type="ECO:0000256" key="5">
    <source>
        <dbReference type="ARBA" id="ARBA00022792"/>
    </source>
</evidence>
<comment type="similarity">
    <text evidence="2 10">Belongs to the cytochrome c-type heme lyase family.</text>
</comment>
<evidence type="ECO:0000256" key="1">
    <source>
        <dbReference type="ARBA" id="ARBA00004273"/>
    </source>
</evidence>
<dbReference type="PANTHER" id="PTHR12743">
    <property type="entry name" value="CYTOCHROME C1 HEME LYASE"/>
    <property type="match status" value="1"/>
</dbReference>
<dbReference type="EC" id="4.4.1.17" evidence="10"/>
<protein>
    <recommendedName>
        <fullName evidence="10">Holocytochrome c-type synthase</fullName>
        <ecNumber evidence="10">4.4.1.17</ecNumber>
    </recommendedName>
</protein>
<proteinExistence type="inferred from homology"/>
<dbReference type="EMBL" id="HBIZ01024135">
    <property type="protein sequence ID" value="CAE0762658.1"/>
    <property type="molecule type" value="Transcribed_RNA"/>
</dbReference>
<gene>
    <name evidence="12" type="ORF">PCAR00345_LOCUS15270</name>
</gene>
<feature type="region of interest" description="Disordered" evidence="11">
    <location>
        <begin position="48"/>
        <end position="121"/>
    </location>
</feature>
<feature type="compositionally biased region" description="Polar residues" evidence="11">
    <location>
        <begin position="86"/>
        <end position="101"/>
    </location>
</feature>
<sequence>MATLQRMFAAAASAAAPAYFLGTHLVYAQDATKATEAANAAQVAVPACDAKDPPSACPVHKASGKHAPEPPSSCPMHNSGGAPTDAASNDSSQRGAASRSSEGCPVMHGTREQRKEGDGSEVLNMDNMMPAPNQMPAPGQKVALSTDRVVSTIPRGGDAGTWMYPSEQMFYNALLRKGKGEGVQEKDMNAVVAIHNNMNERGWMQVLEWESLHCDECKAPKLLRFVGRPDDLSPKARLKVMFGLAPRPFDRHDWTIDRCGKEVRYIIDYYDLEHKQREVSVCANGNTA</sequence>
<keyword evidence="3 10" id="KW-0349">Heme</keyword>
<evidence type="ECO:0000256" key="2">
    <source>
        <dbReference type="ARBA" id="ARBA00007255"/>
    </source>
</evidence>
<dbReference type="AlphaFoldDB" id="A0A7S4BEY6"/>
<evidence type="ECO:0000256" key="11">
    <source>
        <dbReference type="SAM" id="MobiDB-lite"/>
    </source>
</evidence>
<dbReference type="PROSITE" id="PS00822">
    <property type="entry name" value="CYTO_HEME_LYASE_2"/>
    <property type="match status" value="1"/>
</dbReference>
<name>A0A7S4BEY6_CHRCT</name>
<accession>A0A7S4BEY6</accession>
<evidence type="ECO:0000313" key="12">
    <source>
        <dbReference type="EMBL" id="CAE0762658.1"/>
    </source>
</evidence>
<dbReference type="GO" id="GO:0004408">
    <property type="term" value="F:holocytochrome-c synthase activity"/>
    <property type="evidence" value="ECO:0007669"/>
    <property type="project" value="UniProtKB-EC"/>
</dbReference>
<evidence type="ECO:0000256" key="4">
    <source>
        <dbReference type="ARBA" id="ARBA00022723"/>
    </source>
</evidence>
<keyword evidence="9 10" id="KW-0456">Lyase</keyword>
<organism evidence="12">
    <name type="scientific">Chrysotila carterae</name>
    <name type="common">Marine alga</name>
    <name type="synonym">Syracosphaera carterae</name>
    <dbReference type="NCBI Taxonomy" id="13221"/>
    <lineage>
        <taxon>Eukaryota</taxon>
        <taxon>Haptista</taxon>
        <taxon>Haptophyta</taxon>
        <taxon>Prymnesiophyceae</taxon>
        <taxon>Isochrysidales</taxon>
        <taxon>Isochrysidaceae</taxon>
        <taxon>Chrysotila</taxon>
    </lineage>
</organism>
<evidence type="ECO:0000256" key="10">
    <source>
        <dbReference type="RuleBase" id="RU363130"/>
    </source>
</evidence>
<dbReference type="Pfam" id="PF01265">
    <property type="entry name" value="Cyto_heme_lyase"/>
    <property type="match status" value="1"/>
</dbReference>
<comment type="function">
    <text evidence="10">Lyase that catalyzes the covalent linking of the heme group to the cytochrome C apoprotein to produce the mature functional cytochrome.</text>
</comment>
<reference evidence="12" key="1">
    <citation type="submission" date="2021-01" db="EMBL/GenBank/DDBJ databases">
        <authorList>
            <person name="Corre E."/>
            <person name="Pelletier E."/>
            <person name="Niang G."/>
            <person name="Scheremetjew M."/>
            <person name="Finn R."/>
            <person name="Kale V."/>
            <person name="Holt S."/>
            <person name="Cochrane G."/>
            <person name="Meng A."/>
            <person name="Brown T."/>
            <person name="Cohen L."/>
        </authorList>
    </citation>
    <scope>NUCLEOTIDE SEQUENCE</scope>
    <source>
        <strain evidence="12">CCMP645</strain>
    </source>
</reference>
<keyword evidence="8 10" id="KW-0472">Membrane</keyword>
<keyword evidence="5 10" id="KW-0999">Mitochondrion inner membrane</keyword>
<keyword evidence="4 10" id="KW-0479">Metal-binding</keyword>